<dbReference type="PANTHER" id="PTHR40370:SF1">
    <property type="entry name" value="DUF3074 DOMAIN-CONTAINING PROTEIN"/>
    <property type="match status" value="1"/>
</dbReference>
<keyword evidence="3" id="KW-1185">Reference proteome</keyword>
<dbReference type="EMBL" id="MU155257">
    <property type="protein sequence ID" value="KAF9477575.1"/>
    <property type="molecule type" value="Genomic_DNA"/>
</dbReference>
<evidence type="ECO:0000313" key="3">
    <source>
        <dbReference type="Proteomes" id="UP000807469"/>
    </source>
</evidence>
<dbReference type="OrthoDB" id="6423603at2759"/>
<dbReference type="SUPFAM" id="SSF55961">
    <property type="entry name" value="Bet v1-like"/>
    <property type="match status" value="1"/>
</dbReference>
<dbReference type="InterPro" id="IPR023393">
    <property type="entry name" value="START-like_dom_sf"/>
</dbReference>
<sequence>MTAETTNPTPLLTITPFRPADIPPEDEIVEQGKKLIESTESWKKGKTFFDTVHTCSRSKLAGDGAHWYCRISEHKPSEITFDELWDKLSHNKAEIELQFIHEIQKVVKVKDISPTASIWTLYYTFTPPVSPRVFTELQVVHFSESKPRTGIIVSLAIDLTGQGDEELHLLEEKGTKGRYVSVERVMELENGNTEWRMATSSTPGGSIPSFIVDSTMAKKISSDVPQFIKWFNTHK</sequence>
<dbReference type="Pfam" id="PF11274">
    <property type="entry name" value="DUF3074"/>
    <property type="match status" value="1"/>
</dbReference>
<dbReference type="AlphaFoldDB" id="A0A9P5Z0Q6"/>
<dbReference type="InterPro" id="IPR024500">
    <property type="entry name" value="DUF3074"/>
</dbReference>
<organism evidence="2 3">
    <name type="scientific">Pholiota conissans</name>
    <dbReference type="NCBI Taxonomy" id="109636"/>
    <lineage>
        <taxon>Eukaryota</taxon>
        <taxon>Fungi</taxon>
        <taxon>Dikarya</taxon>
        <taxon>Basidiomycota</taxon>
        <taxon>Agaricomycotina</taxon>
        <taxon>Agaricomycetes</taxon>
        <taxon>Agaricomycetidae</taxon>
        <taxon>Agaricales</taxon>
        <taxon>Agaricineae</taxon>
        <taxon>Strophariaceae</taxon>
        <taxon>Pholiota</taxon>
    </lineage>
</organism>
<name>A0A9P5Z0Q6_9AGAR</name>
<evidence type="ECO:0000313" key="2">
    <source>
        <dbReference type="EMBL" id="KAF9477575.1"/>
    </source>
</evidence>
<dbReference type="Gene3D" id="3.30.530.20">
    <property type="match status" value="1"/>
</dbReference>
<dbReference type="Proteomes" id="UP000807469">
    <property type="component" value="Unassembled WGS sequence"/>
</dbReference>
<protein>
    <recommendedName>
        <fullName evidence="1">DUF3074 domain-containing protein</fullName>
    </recommendedName>
</protein>
<comment type="caution">
    <text evidence="2">The sequence shown here is derived from an EMBL/GenBank/DDBJ whole genome shotgun (WGS) entry which is preliminary data.</text>
</comment>
<evidence type="ECO:0000259" key="1">
    <source>
        <dbReference type="Pfam" id="PF11274"/>
    </source>
</evidence>
<dbReference type="PANTHER" id="PTHR40370">
    <property type="entry name" value="EXPRESSED PROTEIN"/>
    <property type="match status" value="1"/>
</dbReference>
<reference evidence="2" key="1">
    <citation type="submission" date="2020-11" db="EMBL/GenBank/DDBJ databases">
        <authorList>
            <consortium name="DOE Joint Genome Institute"/>
            <person name="Ahrendt S."/>
            <person name="Riley R."/>
            <person name="Andreopoulos W."/>
            <person name="Labutti K."/>
            <person name="Pangilinan J."/>
            <person name="Ruiz-Duenas F.J."/>
            <person name="Barrasa J.M."/>
            <person name="Sanchez-Garcia M."/>
            <person name="Camarero S."/>
            <person name="Miyauchi S."/>
            <person name="Serrano A."/>
            <person name="Linde D."/>
            <person name="Babiker R."/>
            <person name="Drula E."/>
            <person name="Ayuso-Fernandez I."/>
            <person name="Pacheco R."/>
            <person name="Padilla G."/>
            <person name="Ferreira P."/>
            <person name="Barriuso J."/>
            <person name="Kellner H."/>
            <person name="Castanera R."/>
            <person name="Alfaro M."/>
            <person name="Ramirez L."/>
            <person name="Pisabarro A.G."/>
            <person name="Kuo A."/>
            <person name="Tritt A."/>
            <person name="Lipzen A."/>
            <person name="He G."/>
            <person name="Yan M."/>
            <person name="Ng V."/>
            <person name="Cullen D."/>
            <person name="Martin F."/>
            <person name="Rosso M.-N."/>
            <person name="Henrissat B."/>
            <person name="Hibbett D."/>
            <person name="Martinez A.T."/>
            <person name="Grigoriev I.V."/>
        </authorList>
    </citation>
    <scope>NUCLEOTIDE SEQUENCE</scope>
    <source>
        <strain evidence="2">CIRM-BRFM 674</strain>
    </source>
</reference>
<accession>A0A9P5Z0Q6</accession>
<feature type="domain" description="DUF3074" evidence="1">
    <location>
        <begin position="67"/>
        <end position="230"/>
    </location>
</feature>
<proteinExistence type="predicted"/>
<gene>
    <name evidence="2" type="ORF">BDN70DRAFT_881060</name>
</gene>